<gene>
    <name evidence="2" type="ORF">LSH36_188g04008</name>
</gene>
<sequence length="126" mass="14164">MTAAEQDELCRRLSNTNTPIIDRVPRFVDDSSPFSRGLSRERPLSGRDLERGSRPITKETNRTLRSRIGDDSVAEETASKRGHLDYRDSLPLVSPYVRAVLEAEAEAEKEDPEMLAEIEAGRSHDP</sequence>
<dbReference type="Proteomes" id="UP001208570">
    <property type="component" value="Unassembled WGS sequence"/>
</dbReference>
<name>A0AAD9JQM2_9ANNE</name>
<feature type="compositionally biased region" description="Basic and acidic residues" evidence="1">
    <location>
        <begin position="38"/>
        <end position="70"/>
    </location>
</feature>
<feature type="region of interest" description="Disordered" evidence="1">
    <location>
        <begin position="104"/>
        <end position="126"/>
    </location>
</feature>
<proteinExistence type="predicted"/>
<feature type="non-terminal residue" evidence="2">
    <location>
        <position position="1"/>
    </location>
</feature>
<feature type="region of interest" description="Disordered" evidence="1">
    <location>
        <begin position="24"/>
        <end position="86"/>
    </location>
</feature>
<comment type="caution">
    <text evidence="2">The sequence shown here is derived from an EMBL/GenBank/DDBJ whole genome shotgun (WGS) entry which is preliminary data.</text>
</comment>
<reference evidence="2" key="1">
    <citation type="journal article" date="2023" name="Mol. Biol. Evol.">
        <title>Third-Generation Sequencing Reveals the Adaptive Role of the Epigenome in Three Deep-Sea Polychaetes.</title>
        <authorList>
            <person name="Perez M."/>
            <person name="Aroh O."/>
            <person name="Sun Y."/>
            <person name="Lan Y."/>
            <person name="Juniper S.K."/>
            <person name="Young C.R."/>
            <person name="Angers B."/>
            <person name="Qian P.Y."/>
        </authorList>
    </citation>
    <scope>NUCLEOTIDE SEQUENCE</scope>
    <source>
        <strain evidence="2">P08H-3</strain>
    </source>
</reference>
<dbReference type="AlphaFoldDB" id="A0AAD9JQM2"/>
<feature type="compositionally biased region" description="Basic and acidic residues" evidence="1">
    <location>
        <begin position="77"/>
        <end position="86"/>
    </location>
</feature>
<dbReference type="EMBL" id="JAODUP010000188">
    <property type="protein sequence ID" value="KAK2157593.1"/>
    <property type="molecule type" value="Genomic_DNA"/>
</dbReference>
<evidence type="ECO:0000313" key="3">
    <source>
        <dbReference type="Proteomes" id="UP001208570"/>
    </source>
</evidence>
<organism evidence="2 3">
    <name type="scientific">Paralvinella palmiformis</name>
    <dbReference type="NCBI Taxonomy" id="53620"/>
    <lineage>
        <taxon>Eukaryota</taxon>
        <taxon>Metazoa</taxon>
        <taxon>Spiralia</taxon>
        <taxon>Lophotrochozoa</taxon>
        <taxon>Annelida</taxon>
        <taxon>Polychaeta</taxon>
        <taxon>Sedentaria</taxon>
        <taxon>Canalipalpata</taxon>
        <taxon>Terebellida</taxon>
        <taxon>Terebelliformia</taxon>
        <taxon>Alvinellidae</taxon>
        <taxon>Paralvinella</taxon>
    </lineage>
</organism>
<keyword evidence="3" id="KW-1185">Reference proteome</keyword>
<accession>A0AAD9JQM2</accession>
<feature type="compositionally biased region" description="Acidic residues" evidence="1">
    <location>
        <begin position="104"/>
        <end position="116"/>
    </location>
</feature>
<evidence type="ECO:0000313" key="2">
    <source>
        <dbReference type="EMBL" id="KAK2157593.1"/>
    </source>
</evidence>
<protein>
    <submittedName>
        <fullName evidence="2">Uncharacterized protein</fullName>
    </submittedName>
</protein>
<evidence type="ECO:0000256" key="1">
    <source>
        <dbReference type="SAM" id="MobiDB-lite"/>
    </source>
</evidence>